<evidence type="ECO:0000313" key="2">
    <source>
        <dbReference type="EMBL" id="ETO09425.1"/>
    </source>
</evidence>
<reference evidence="2 3" key="1">
    <citation type="journal article" date="2013" name="Curr. Biol.">
        <title>The Genome of the Foraminiferan Reticulomyxa filosa.</title>
        <authorList>
            <person name="Glockner G."/>
            <person name="Hulsmann N."/>
            <person name="Schleicher M."/>
            <person name="Noegel A.A."/>
            <person name="Eichinger L."/>
            <person name="Gallinger C."/>
            <person name="Pawlowski J."/>
            <person name="Sierra R."/>
            <person name="Euteneuer U."/>
            <person name="Pillet L."/>
            <person name="Moustafa A."/>
            <person name="Platzer M."/>
            <person name="Groth M."/>
            <person name="Szafranski K."/>
            <person name="Schliwa M."/>
        </authorList>
    </citation>
    <scope>NUCLEOTIDE SEQUENCE [LARGE SCALE GENOMIC DNA]</scope>
</reference>
<feature type="region of interest" description="Disordered" evidence="1">
    <location>
        <begin position="47"/>
        <end position="135"/>
    </location>
</feature>
<gene>
    <name evidence="2" type="ORF">RFI_27954</name>
</gene>
<organism evidence="2 3">
    <name type="scientific">Reticulomyxa filosa</name>
    <dbReference type="NCBI Taxonomy" id="46433"/>
    <lineage>
        <taxon>Eukaryota</taxon>
        <taxon>Sar</taxon>
        <taxon>Rhizaria</taxon>
        <taxon>Retaria</taxon>
        <taxon>Foraminifera</taxon>
        <taxon>Monothalamids</taxon>
        <taxon>Reticulomyxidae</taxon>
        <taxon>Reticulomyxa</taxon>
    </lineage>
</organism>
<comment type="caution">
    <text evidence="2">The sequence shown here is derived from an EMBL/GenBank/DDBJ whole genome shotgun (WGS) entry which is preliminary data.</text>
</comment>
<proteinExistence type="predicted"/>
<sequence>MSRSLYKLSTISRFQVFGGHTLSPRNFQKLVCQQQCTLATKATKKKKISKKQVVAGEGITNEEVDEKKSEQGQEEEEDNKDEESNEKNELFEKEIEASEAPKQVGHDESPVQHHHQAQSQLIKERLHSRSISENN</sequence>
<dbReference type="Proteomes" id="UP000023152">
    <property type="component" value="Unassembled WGS sequence"/>
</dbReference>
<protein>
    <submittedName>
        <fullName evidence="2">Uncharacterized protein</fullName>
    </submittedName>
</protein>
<dbReference type="EMBL" id="ASPP01024074">
    <property type="protein sequence ID" value="ETO09425.1"/>
    <property type="molecule type" value="Genomic_DNA"/>
</dbReference>
<accession>X6M8T2</accession>
<feature type="compositionally biased region" description="Basic and acidic residues" evidence="1">
    <location>
        <begin position="85"/>
        <end position="96"/>
    </location>
</feature>
<name>X6M8T2_RETFI</name>
<evidence type="ECO:0000256" key="1">
    <source>
        <dbReference type="SAM" id="MobiDB-lite"/>
    </source>
</evidence>
<keyword evidence="3" id="KW-1185">Reference proteome</keyword>
<dbReference type="AlphaFoldDB" id="X6M8T2"/>
<evidence type="ECO:0000313" key="3">
    <source>
        <dbReference type="Proteomes" id="UP000023152"/>
    </source>
</evidence>
<feature type="compositionally biased region" description="Acidic residues" evidence="1">
    <location>
        <begin position="72"/>
        <end position="84"/>
    </location>
</feature>